<evidence type="ECO:0008006" key="4">
    <source>
        <dbReference type="Google" id="ProtNLM"/>
    </source>
</evidence>
<feature type="region of interest" description="Disordered" evidence="1">
    <location>
        <begin position="388"/>
        <end position="426"/>
    </location>
</feature>
<gene>
    <name evidence="2" type="ORF">LTR09_006225</name>
</gene>
<protein>
    <recommendedName>
        <fullName evidence="4">F-box domain-containing protein</fullName>
    </recommendedName>
</protein>
<evidence type="ECO:0000313" key="2">
    <source>
        <dbReference type="EMBL" id="KAK3052742.1"/>
    </source>
</evidence>
<dbReference type="AlphaFoldDB" id="A0AAJ0DLI2"/>
<name>A0AAJ0DLI2_9PEZI</name>
<dbReference type="Proteomes" id="UP001271007">
    <property type="component" value="Unassembled WGS sequence"/>
</dbReference>
<dbReference type="PANTHER" id="PTHR42085">
    <property type="entry name" value="F-BOX DOMAIN-CONTAINING PROTEIN"/>
    <property type="match status" value="1"/>
</dbReference>
<accession>A0AAJ0DLI2</accession>
<comment type="caution">
    <text evidence="2">The sequence shown here is derived from an EMBL/GenBank/DDBJ whole genome shotgun (WGS) entry which is preliminary data.</text>
</comment>
<evidence type="ECO:0000256" key="1">
    <source>
        <dbReference type="SAM" id="MobiDB-lite"/>
    </source>
</evidence>
<feature type="compositionally biased region" description="Basic and acidic residues" evidence="1">
    <location>
        <begin position="391"/>
        <end position="403"/>
    </location>
</feature>
<organism evidence="2 3">
    <name type="scientific">Extremus antarcticus</name>
    <dbReference type="NCBI Taxonomy" id="702011"/>
    <lineage>
        <taxon>Eukaryota</taxon>
        <taxon>Fungi</taxon>
        <taxon>Dikarya</taxon>
        <taxon>Ascomycota</taxon>
        <taxon>Pezizomycotina</taxon>
        <taxon>Dothideomycetes</taxon>
        <taxon>Dothideomycetidae</taxon>
        <taxon>Mycosphaerellales</taxon>
        <taxon>Extremaceae</taxon>
        <taxon>Extremus</taxon>
    </lineage>
</organism>
<keyword evidence="3" id="KW-1185">Reference proteome</keyword>
<proteinExistence type="predicted"/>
<reference evidence="2" key="1">
    <citation type="submission" date="2023-04" db="EMBL/GenBank/DDBJ databases">
        <title>Black Yeasts Isolated from many extreme environments.</title>
        <authorList>
            <person name="Coleine C."/>
            <person name="Stajich J.E."/>
            <person name="Selbmann L."/>
        </authorList>
    </citation>
    <scope>NUCLEOTIDE SEQUENCE</scope>
    <source>
        <strain evidence="2">CCFEE 5312</strain>
    </source>
</reference>
<dbReference type="InterPro" id="IPR038883">
    <property type="entry name" value="AN11006-like"/>
</dbReference>
<sequence length="426" mass="48332">MVVAALDCRNDTASAQFDYQRFRIAELRGFLIARIGEVTEGCKTKHAIINKLRQEDEDYQFRFLHLPAEIRNQIYGYLLHLPQYPRARKCWPSIILTSKEVRDEAEDVLYRENDCQVMFFESQDPRPVHTNPAMVLNHNCRFSMHVESTGYGSQHAYALSTLESKFPALLLKAQRLSIWVTPKKQDANAASPLGWVDLQRTNSYLYDLCSHLIQNKQLKKVSVKVQAEDCPGFSDIEKKVLWPLAKLPCPDHTTITGVSTTTAEHLFTEMRRINTGHHVREAINLLHRAQKAYSISKLVIENTKSKSVVRETTLSTRTAVVQQRGLERLRSFVVALRADLDIRPYVDEAADAKLAGFVQKHEAELGRLSELVKKAVERKMEECQSLLNALDGHETGPADDSGRRPRRITAAVSSGDSSEWSDDSDS</sequence>
<evidence type="ECO:0000313" key="3">
    <source>
        <dbReference type="Proteomes" id="UP001271007"/>
    </source>
</evidence>
<dbReference type="EMBL" id="JAWDJX010000019">
    <property type="protein sequence ID" value="KAK3052742.1"/>
    <property type="molecule type" value="Genomic_DNA"/>
</dbReference>
<dbReference type="PANTHER" id="PTHR42085:SF8">
    <property type="entry name" value="F-BOX DOMAIN-CONTAINING PROTEIN"/>
    <property type="match status" value="1"/>
</dbReference>